<protein>
    <submittedName>
        <fullName evidence="2">C2 domain superfamily protein</fullName>
    </submittedName>
</protein>
<evidence type="ECO:0000313" key="2">
    <source>
        <dbReference type="EMBL" id="KAF5763311.1"/>
    </source>
</evidence>
<dbReference type="EMBL" id="MNCJ02000330">
    <property type="protein sequence ID" value="KAF5763311.1"/>
    <property type="molecule type" value="Genomic_DNA"/>
</dbReference>
<comment type="caution">
    <text evidence="2">The sequence shown here is derived from an EMBL/GenBank/DDBJ whole genome shotgun (WGS) entry which is preliminary data.</text>
</comment>
<dbReference type="OrthoDB" id="687396at2759"/>
<dbReference type="AlphaFoldDB" id="A0A9K3DZN3"/>
<accession>A0A9K3DZN3</accession>
<proteinExistence type="predicted"/>
<dbReference type="Gramene" id="mRNA:HanXRQr2_Chr15g0678791">
    <property type="protein sequence ID" value="CDS:HanXRQr2_Chr15g0678791.1"/>
    <property type="gene ID" value="HanXRQr2_Chr15g0678791"/>
</dbReference>
<gene>
    <name evidence="2" type="ORF">HanXRQr2_Chr15g0678791</name>
</gene>
<organism evidence="2 3">
    <name type="scientific">Helianthus annuus</name>
    <name type="common">Common sunflower</name>
    <dbReference type="NCBI Taxonomy" id="4232"/>
    <lineage>
        <taxon>Eukaryota</taxon>
        <taxon>Viridiplantae</taxon>
        <taxon>Streptophyta</taxon>
        <taxon>Embryophyta</taxon>
        <taxon>Tracheophyta</taxon>
        <taxon>Spermatophyta</taxon>
        <taxon>Magnoliopsida</taxon>
        <taxon>eudicotyledons</taxon>
        <taxon>Gunneridae</taxon>
        <taxon>Pentapetalae</taxon>
        <taxon>asterids</taxon>
        <taxon>campanulids</taxon>
        <taxon>Asterales</taxon>
        <taxon>Asteraceae</taxon>
        <taxon>Asteroideae</taxon>
        <taxon>Heliantheae alliance</taxon>
        <taxon>Heliantheae</taxon>
        <taxon>Helianthus</taxon>
    </lineage>
</organism>
<dbReference type="InterPro" id="IPR000008">
    <property type="entry name" value="C2_dom"/>
</dbReference>
<dbReference type="SUPFAM" id="SSF49562">
    <property type="entry name" value="C2 domain (Calcium/lipid-binding domain, CaLB)"/>
    <property type="match status" value="1"/>
</dbReference>
<dbReference type="PROSITE" id="PS50004">
    <property type="entry name" value="C2"/>
    <property type="match status" value="1"/>
</dbReference>
<reference evidence="2" key="1">
    <citation type="journal article" date="2017" name="Nature">
        <title>The sunflower genome provides insights into oil metabolism, flowering and Asterid evolution.</title>
        <authorList>
            <person name="Badouin H."/>
            <person name="Gouzy J."/>
            <person name="Grassa C.J."/>
            <person name="Murat F."/>
            <person name="Staton S.E."/>
            <person name="Cottret L."/>
            <person name="Lelandais-Briere C."/>
            <person name="Owens G.L."/>
            <person name="Carrere S."/>
            <person name="Mayjonade B."/>
            <person name="Legrand L."/>
            <person name="Gill N."/>
            <person name="Kane N.C."/>
            <person name="Bowers J.E."/>
            <person name="Hubner S."/>
            <person name="Bellec A."/>
            <person name="Berard A."/>
            <person name="Berges H."/>
            <person name="Blanchet N."/>
            <person name="Boniface M.C."/>
            <person name="Brunel D."/>
            <person name="Catrice O."/>
            <person name="Chaidir N."/>
            <person name="Claudel C."/>
            <person name="Donnadieu C."/>
            <person name="Faraut T."/>
            <person name="Fievet G."/>
            <person name="Helmstetter N."/>
            <person name="King M."/>
            <person name="Knapp S.J."/>
            <person name="Lai Z."/>
            <person name="Le Paslier M.C."/>
            <person name="Lippi Y."/>
            <person name="Lorenzon L."/>
            <person name="Mandel J.R."/>
            <person name="Marage G."/>
            <person name="Marchand G."/>
            <person name="Marquand E."/>
            <person name="Bret-Mestries E."/>
            <person name="Morien E."/>
            <person name="Nambeesan S."/>
            <person name="Nguyen T."/>
            <person name="Pegot-Espagnet P."/>
            <person name="Pouilly N."/>
            <person name="Raftis F."/>
            <person name="Sallet E."/>
            <person name="Schiex T."/>
            <person name="Thomas J."/>
            <person name="Vandecasteele C."/>
            <person name="Vares D."/>
            <person name="Vear F."/>
            <person name="Vautrin S."/>
            <person name="Crespi M."/>
            <person name="Mangin B."/>
            <person name="Burke J.M."/>
            <person name="Salse J."/>
            <person name="Munos S."/>
            <person name="Vincourt P."/>
            <person name="Rieseberg L.H."/>
            <person name="Langlade N.B."/>
        </authorList>
    </citation>
    <scope>NUCLEOTIDE SEQUENCE</scope>
    <source>
        <tissue evidence="2">Leaves</tissue>
    </source>
</reference>
<feature type="domain" description="C2" evidence="1">
    <location>
        <begin position="1"/>
        <end position="125"/>
    </location>
</feature>
<keyword evidence="3" id="KW-1185">Reference proteome</keyword>
<dbReference type="Proteomes" id="UP000215914">
    <property type="component" value="Unassembled WGS sequence"/>
</dbReference>
<dbReference type="InterPro" id="IPR035892">
    <property type="entry name" value="C2_domain_sf"/>
</dbReference>
<reference evidence="2" key="2">
    <citation type="submission" date="2020-06" db="EMBL/GenBank/DDBJ databases">
        <title>Helianthus annuus Genome sequencing and assembly Release 2.</title>
        <authorList>
            <person name="Gouzy J."/>
            <person name="Langlade N."/>
            <person name="Munos S."/>
        </authorList>
    </citation>
    <scope>NUCLEOTIDE SEQUENCE</scope>
    <source>
        <tissue evidence="2">Leaves</tissue>
    </source>
</reference>
<dbReference type="PANTHER" id="PTHR35503">
    <property type="entry name" value="OSJNBA0006M15.15 PROTEIN"/>
    <property type="match status" value="1"/>
</dbReference>
<name>A0A9K3DZN3_HELAN</name>
<dbReference type="PANTHER" id="PTHR35503:SF2">
    <property type="entry name" value="OS04G0455700 PROTEIN"/>
    <property type="match status" value="1"/>
</dbReference>
<evidence type="ECO:0000313" key="3">
    <source>
        <dbReference type="Proteomes" id="UP000215914"/>
    </source>
</evidence>
<sequence>MDALKALSSLRCELKIMNARNIQLANSSGYLFVRCYLSAGNKKRVRVDSREVSSNGDLSWNESFSLDCQGTKQSMDMITHGTIVLELRWRSNSITLFGRSQLVGRAEVSWRDVFESPNMEMKRWVMMDSKKKGVKVPSVCVGMKINEVLSSEGMVVRKMNKWDEGCGCCHGDCCNNTYIDSEFFLIGAALDAF</sequence>
<evidence type="ECO:0000259" key="1">
    <source>
        <dbReference type="PROSITE" id="PS50004"/>
    </source>
</evidence>
<dbReference type="Gene3D" id="2.60.40.150">
    <property type="entry name" value="C2 domain"/>
    <property type="match status" value="1"/>
</dbReference>